<dbReference type="EMBL" id="JBJJXE010000008">
    <property type="protein sequence ID" value="MFL1732588.1"/>
    <property type="molecule type" value="Genomic_DNA"/>
</dbReference>
<dbReference type="RefSeq" id="WP_407069166.1">
    <property type="nucleotide sequence ID" value="NZ_JBJJXE010000008.1"/>
</dbReference>
<accession>A0ABW8U635</accession>
<reference evidence="1 2" key="1">
    <citation type="submission" date="2024-11" db="EMBL/GenBank/DDBJ databases">
        <title>First Report of Moraxella oculi in Brazil in an Infectious Bovine Keratoconjunctivitis Outbreak.</title>
        <authorList>
            <person name="Carvalho C.V."/>
            <person name="Domingues R."/>
            <person name="Coutinho C."/>
            <person name="Honorio N.T.B.S."/>
            <person name="Faza D.R.L.R."/>
            <person name="Carvalho W.A."/>
            <person name="Machado A.B.F."/>
            <person name="Martins M.F."/>
            <person name="Gaspar E.B."/>
        </authorList>
    </citation>
    <scope>NUCLEOTIDE SEQUENCE [LARGE SCALE GENOMIC DNA]</scope>
    <source>
        <strain evidence="1 2">2117LE</strain>
    </source>
</reference>
<keyword evidence="2" id="KW-1185">Reference proteome</keyword>
<evidence type="ECO:0000313" key="2">
    <source>
        <dbReference type="Proteomes" id="UP001624684"/>
    </source>
</evidence>
<proteinExistence type="predicted"/>
<protein>
    <submittedName>
        <fullName evidence="1">Uncharacterized protein</fullName>
    </submittedName>
</protein>
<gene>
    <name evidence="1" type="ORF">ACJHVH_06210</name>
</gene>
<sequence>MTVRIDPFCHIDKNLIDDNAVMNKLVIQNWNINIQKFQLINLIEMVEAKNTQCQQLLTKIDDIGVFSSKTEIGIIPPSARKWQMDMPNG</sequence>
<organism evidence="1 2">
    <name type="scientific">Moraxella oculi</name>
    <dbReference type="NCBI Taxonomy" id="2940516"/>
    <lineage>
        <taxon>Bacteria</taxon>
        <taxon>Pseudomonadati</taxon>
        <taxon>Pseudomonadota</taxon>
        <taxon>Gammaproteobacteria</taxon>
        <taxon>Moraxellales</taxon>
        <taxon>Moraxellaceae</taxon>
        <taxon>Moraxella</taxon>
    </lineage>
</organism>
<comment type="caution">
    <text evidence="1">The sequence shown here is derived from an EMBL/GenBank/DDBJ whole genome shotgun (WGS) entry which is preliminary data.</text>
</comment>
<dbReference type="Proteomes" id="UP001624684">
    <property type="component" value="Unassembled WGS sequence"/>
</dbReference>
<name>A0ABW8U635_9GAMM</name>
<evidence type="ECO:0000313" key="1">
    <source>
        <dbReference type="EMBL" id="MFL1732588.1"/>
    </source>
</evidence>